<dbReference type="EMBL" id="ML208410">
    <property type="protein sequence ID" value="TFK66283.1"/>
    <property type="molecule type" value="Genomic_DNA"/>
</dbReference>
<protein>
    <submittedName>
        <fullName evidence="1">Uncharacterized protein</fullName>
    </submittedName>
</protein>
<accession>A0ACD3AKR3</accession>
<keyword evidence="2" id="KW-1185">Reference proteome</keyword>
<dbReference type="Proteomes" id="UP000308600">
    <property type="component" value="Unassembled WGS sequence"/>
</dbReference>
<evidence type="ECO:0000313" key="2">
    <source>
        <dbReference type="Proteomes" id="UP000308600"/>
    </source>
</evidence>
<proteinExistence type="predicted"/>
<reference evidence="1 2" key="1">
    <citation type="journal article" date="2019" name="Nat. Ecol. Evol.">
        <title>Megaphylogeny resolves global patterns of mushroom evolution.</title>
        <authorList>
            <person name="Varga T."/>
            <person name="Krizsan K."/>
            <person name="Foldi C."/>
            <person name="Dima B."/>
            <person name="Sanchez-Garcia M."/>
            <person name="Sanchez-Ramirez S."/>
            <person name="Szollosi G.J."/>
            <person name="Szarkandi J.G."/>
            <person name="Papp V."/>
            <person name="Albert L."/>
            <person name="Andreopoulos W."/>
            <person name="Angelini C."/>
            <person name="Antonin V."/>
            <person name="Barry K.W."/>
            <person name="Bougher N.L."/>
            <person name="Buchanan P."/>
            <person name="Buyck B."/>
            <person name="Bense V."/>
            <person name="Catcheside P."/>
            <person name="Chovatia M."/>
            <person name="Cooper J."/>
            <person name="Damon W."/>
            <person name="Desjardin D."/>
            <person name="Finy P."/>
            <person name="Geml J."/>
            <person name="Haridas S."/>
            <person name="Hughes K."/>
            <person name="Justo A."/>
            <person name="Karasinski D."/>
            <person name="Kautmanova I."/>
            <person name="Kiss B."/>
            <person name="Kocsube S."/>
            <person name="Kotiranta H."/>
            <person name="LaButti K.M."/>
            <person name="Lechner B.E."/>
            <person name="Liimatainen K."/>
            <person name="Lipzen A."/>
            <person name="Lukacs Z."/>
            <person name="Mihaltcheva S."/>
            <person name="Morgado L.N."/>
            <person name="Niskanen T."/>
            <person name="Noordeloos M.E."/>
            <person name="Ohm R.A."/>
            <person name="Ortiz-Santana B."/>
            <person name="Ovrebo C."/>
            <person name="Racz N."/>
            <person name="Riley R."/>
            <person name="Savchenko A."/>
            <person name="Shiryaev A."/>
            <person name="Soop K."/>
            <person name="Spirin V."/>
            <person name="Szebenyi C."/>
            <person name="Tomsovsky M."/>
            <person name="Tulloss R.E."/>
            <person name="Uehling J."/>
            <person name="Grigoriev I.V."/>
            <person name="Vagvolgyi C."/>
            <person name="Papp T."/>
            <person name="Martin F.M."/>
            <person name="Miettinen O."/>
            <person name="Hibbett D.S."/>
            <person name="Nagy L.G."/>
        </authorList>
    </citation>
    <scope>NUCLEOTIDE SEQUENCE [LARGE SCALE GENOMIC DNA]</scope>
    <source>
        <strain evidence="1 2">NL-1719</strain>
    </source>
</reference>
<gene>
    <name evidence="1" type="ORF">BDN72DRAFT_844560</name>
</gene>
<organism evidence="1 2">
    <name type="scientific">Pluteus cervinus</name>
    <dbReference type="NCBI Taxonomy" id="181527"/>
    <lineage>
        <taxon>Eukaryota</taxon>
        <taxon>Fungi</taxon>
        <taxon>Dikarya</taxon>
        <taxon>Basidiomycota</taxon>
        <taxon>Agaricomycotina</taxon>
        <taxon>Agaricomycetes</taxon>
        <taxon>Agaricomycetidae</taxon>
        <taxon>Agaricales</taxon>
        <taxon>Pluteineae</taxon>
        <taxon>Pluteaceae</taxon>
        <taxon>Pluteus</taxon>
    </lineage>
</organism>
<sequence length="165" mass="18386">MLISLFLPFFLSSILSIHVLAIVINRQINAETEFPSLRKTPNGKDCTFSCPTTDIEGRTLLKSPFAVSYWGDPSYSIFDCVYGIPHTGVKPRTCTYYRETGSPALAPQSGAPGCPHEATACSPVNIPEFSAMEEDKIEEHPWVTSGKPLLWTKEVWDTFFHRDGN</sequence>
<name>A0ACD3AKR3_9AGAR</name>
<evidence type="ECO:0000313" key="1">
    <source>
        <dbReference type="EMBL" id="TFK66283.1"/>
    </source>
</evidence>